<evidence type="ECO:0000313" key="4">
    <source>
        <dbReference type="Proteomes" id="UP001301958"/>
    </source>
</evidence>
<comment type="caution">
    <text evidence="3">The sequence shown here is derived from an EMBL/GenBank/DDBJ whole genome shotgun (WGS) entry which is preliminary data.</text>
</comment>
<evidence type="ECO:0000313" key="3">
    <source>
        <dbReference type="EMBL" id="KAK4231951.1"/>
    </source>
</evidence>
<dbReference type="EMBL" id="MU865290">
    <property type="protein sequence ID" value="KAK4231951.1"/>
    <property type="molecule type" value="Genomic_DNA"/>
</dbReference>
<feature type="transmembrane region" description="Helical" evidence="2">
    <location>
        <begin position="58"/>
        <end position="78"/>
    </location>
</feature>
<organism evidence="3 4">
    <name type="scientific">Podospora fimiseda</name>
    <dbReference type="NCBI Taxonomy" id="252190"/>
    <lineage>
        <taxon>Eukaryota</taxon>
        <taxon>Fungi</taxon>
        <taxon>Dikarya</taxon>
        <taxon>Ascomycota</taxon>
        <taxon>Pezizomycotina</taxon>
        <taxon>Sordariomycetes</taxon>
        <taxon>Sordariomycetidae</taxon>
        <taxon>Sordariales</taxon>
        <taxon>Podosporaceae</taxon>
        <taxon>Podospora</taxon>
    </lineage>
</organism>
<keyword evidence="2" id="KW-0812">Transmembrane</keyword>
<reference evidence="3" key="2">
    <citation type="submission" date="2023-05" db="EMBL/GenBank/DDBJ databases">
        <authorList>
            <consortium name="Lawrence Berkeley National Laboratory"/>
            <person name="Steindorff A."/>
            <person name="Hensen N."/>
            <person name="Bonometti L."/>
            <person name="Westerberg I."/>
            <person name="Brannstrom I.O."/>
            <person name="Guillou S."/>
            <person name="Cros-Aarteil S."/>
            <person name="Calhoun S."/>
            <person name="Haridas S."/>
            <person name="Kuo A."/>
            <person name="Mondo S."/>
            <person name="Pangilinan J."/>
            <person name="Riley R."/>
            <person name="Labutti K."/>
            <person name="Andreopoulos B."/>
            <person name="Lipzen A."/>
            <person name="Chen C."/>
            <person name="Yanf M."/>
            <person name="Daum C."/>
            <person name="Ng V."/>
            <person name="Clum A."/>
            <person name="Ohm R."/>
            <person name="Martin F."/>
            <person name="Silar P."/>
            <person name="Natvig D."/>
            <person name="Lalanne C."/>
            <person name="Gautier V."/>
            <person name="Ament-Velasquez S.L."/>
            <person name="Kruys A."/>
            <person name="Hutchinson M.I."/>
            <person name="Powell A.J."/>
            <person name="Barry K."/>
            <person name="Miller A.N."/>
            <person name="Grigoriev I.V."/>
            <person name="Debuchy R."/>
            <person name="Gladieux P."/>
            <person name="Thoren M.H."/>
            <person name="Johannesson H."/>
        </authorList>
    </citation>
    <scope>NUCLEOTIDE SEQUENCE</scope>
    <source>
        <strain evidence="3">CBS 990.96</strain>
    </source>
</reference>
<protein>
    <submittedName>
        <fullName evidence="3">Uncharacterized protein</fullName>
    </submittedName>
</protein>
<name>A0AAN7BYE3_9PEZI</name>
<feature type="region of interest" description="Disordered" evidence="1">
    <location>
        <begin position="1"/>
        <end position="26"/>
    </location>
</feature>
<keyword evidence="2" id="KW-0472">Membrane</keyword>
<evidence type="ECO:0000256" key="2">
    <source>
        <dbReference type="SAM" id="Phobius"/>
    </source>
</evidence>
<proteinExistence type="predicted"/>
<dbReference type="Proteomes" id="UP001301958">
    <property type="component" value="Unassembled WGS sequence"/>
</dbReference>
<dbReference type="AlphaFoldDB" id="A0AAN7BYE3"/>
<reference evidence="3" key="1">
    <citation type="journal article" date="2023" name="Mol. Phylogenet. Evol.">
        <title>Genome-scale phylogeny and comparative genomics of the fungal order Sordariales.</title>
        <authorList>
            <person name="Hensen N."/>
            <person name="Bonometti L."/>
            <person name="Westerberg I."/>
            <person name="Brannstrom I.O."/>
            <person name="Guillou S."/>
            <person name="Cros-Aarteil S."/>
            <person name="Calhoun S."/>
            <person name="Haridas S."/>
            <person name="Kuo A."/>
            <person name="Mondo S."/>
            <person name="Pangilinan J."/>
            <person name="Riley R."/>
            <person name="LaButti K."/>
            <person name="Andreopoulos B."/>
            <person name="Lipzen A."/>
            <person name="Chen C."/>
            <person name="Yan M."/>
            <person name="Daum C."/>
            <person name="Ng V."/>
            <person name="Clum A."/>
            <person name="Steindorff A."/>
            <person name="Ohm R.A."/>
            <person name="Martin F."/>
            <person name="Silar P."/>
            <person name="Natvig D.O."/>
            <person name="Lalanne C."/>
            <person name="Gautier V."/>
            <person name="Ament-Velasquez S.L."/>
            <person name="Kruys A."/>
            <person name="Hutchinson M.I."/>
            <person name="Powell A.J."/>
            <person name="Barry K."/>
            <person name="Miller A.N."/>
            <person name="Grigoriev I.V."/>
            <person name="Debuchy R."/>
            <person name="Gladieux P."/>
            <person name="Hiltunen Thoren M."/>
            <person name="Johannesson H."/>
        </authorList>
    </citation>
    <scope>NUCLEOTIDE SEQUENCE</scope>
    <source>
        <strain evidence="3">CBS 990.96</strain>
    </source>
</reference>
<sequence>MPPKNRLLCSKKPSPTLKPPKPFKEAPTSLSPFLPILSPDHIYITHIDPRPKQFKRKIFQVPIALNLFILLLFIWRMYSILPHYLDIFISTIGYENHTTIHSKDISQSQFLYIVLRRGASFFLDFLLTVFIWSWPYEFVVGGLHNLSSPVQWRWHVGFRDKEIYIRKSRKWGEEIFGENVKQDFLGDGEGNKNKPNEVTKLLFSKLREATSPMLLKQKTGYLTMDGNWDLDWAAMTIAHKLVDKKEIPLSAFETVVLIYHEKFGWLAVDMNVGGTGGNAQEDARREQVFKFRDALAAVGQEDLFFRWIEVVQFETNKPGGFTPERQVEVAQKIRDLFKEKGIDFDEFWKESVGTDGIIGMD</sequence>
<evidence type="ECO:0000256" key="1">
    <source>
        <dbReference type="SAM" id="MobiDB-lite"/>
    </source>
</evidence>
<keyword evidence="4" id="KW-1185">Reference proteome</keyword>
<keyword evidence="2" id="KW-1133">Transmembrane helix</keyword>
<gene>
    <name evidence="3" type="ORF">QBC38DRAFT_464977</name>
</gene>
<accession>A0AAN7BYE3</accession>